<sequence length="215" mass="23046">MTALDAPSGTSSARPLPSAWPPPPSPTARTSLAPFHTIMPEVDRIICGLLDTSDGTQPVLVPGRSYSVDLPQLFDFLLHPRSICVAAWLRSPPASMACGLLRTVDRALLARYVGGVPLERRLRLRVPRYTSSGYTIHSSSRCPSTQARPSSAWPLPSPSPAALISPLPLFRMAASSEFFPDECSTHAQTLSCMAGLPLAPSPPARHVDGVHPIRP</sequence>
<keyword evidence="3" id="KW-1185">Reference proteome</keyword>
<dbReference type="Proteomes" id="UP001221757">
    <property type="component" value="Unassembled WGS sequence"/>
</dbReference>
<accession>A0AAD7CQM9</accession>
<protein>
    <submittedName>
        <fullName evidence="2">Uncharacterized protein</fullName>
    </submittedName>
</protein>
<proteinExistence type="predicted"/>
<comment type="caution">
    <text evidence="2">The sequence shown here is derived from an EMBL/GenBank/DDBJ whole genome shotgun (WGS) entry which is preliminary data.</text>
</comment>
<evidence type="ECO:0000313" key="2">
    <source>
        <dbReference type="EMBL" id="KAJ7658427.1"/>
    </source>
</evidence>
<evidence type="ECO:0000256" key="1">
    <source>
        <dbReference type="SAM" id="MobiDB-lite"/>
    </source>
</evidence>
<gene>
    <name evidence="2" type="ORF">B0H17DRAFT_350255</name>
</gene>
<evidence type="ECO:0000313" key="3">
    <source>
        <dbReference type="Proteomes" id="UP001221757"/>
    </source>
</evidence>
<feature type="region of interest" description="Disordered" evidence="1">
    <location>
        <begin position="1"/>
        <end position="31"/>
    </location>
</feature>
<name>A0AAD7CQM9_MYCRO</name>
<dbReference type="EMBL" id="JARKIE010000281">
    <property type="protein sequence ID" value="KAJ7658427.1"/>
    <property type="molecule type" value="Genomic_DNA"/>
</dbReference>
<dbReference type="AlphaFoldDB" id="A0AAD7CQM9"/>
<reference evidence="2" key="1">
    <citation type="submission" date="2023-03" db="EMBL/GenBank/DDBJ databases">
        <title>Massive genome expansion in bonnet fungi (Mycena s.s.) driven by repeated elements and novel gene families across ecological guilds.</title>
        <authorList>
            <consortium name="Lawrence Berkeley National Laboratory"/>
            <person name="Harder C.B."/>
            <person name="Miyauchi S."/>
            <person name="Viragh M."/>
            <person name="Kuo A."/>
            <person name="Thoen E."/>
            <person name="Andreopoulos B."/>
            <person name="Lu D."/>
            <person name="Skrede I."/>
            <person name="Drula E."/>
            <person name="Henrissat B."/>
            <person name="Morin E."/>
            <person name="Kohler A."/>
            <person name="Barry K."/>
            <person name="LaButti K."/>
            <person name="Morin E."/>
            <person name="Salamov A."/>
            <person name="Lipzen A."/>
            <person name="Mereny Z."/>
            <person name="Hegedus B."/>
            <person name="Baldrian P."/>
            <person name="Stursova M."/>
            <person name="Weitz H."/>
            <person name="Taylor A."/>
            <person name="Grigoriev I.V."/>
            <person name="Nagy L.G."/>
            <person name="Martin F."/>
            <person name="Kauserud H."/>
        </authorList>
    </citation>
    <scope>NUCLEOTIDE SEQUENCE</scope>
    <source>
        <strain evidence="2">CBHHK067</strain>
    </source>
</reference>
<organism evidence="2 3">
    <name type="scientific">Mycena rosella</name>
    <name type="common">Pink bonnet</name>
    <name type="synonym">Agaricus rosellus</name>
    <dbReference type="NCBI Taxonomy" id="1033263"/>
    <lineage>
        <taxon>Eukaryota</taxon>
        <taxon>Fungi</taxon>
        <taxon>Dikarya</taxon>
        <taxon>Basidiomycota</taxon>
        <taxon>Agaricomycotina</taxon>
        <taxon>Agaricomycetes</taxon>
        <taxon>Agaricomycetidae</taxon>
        <taxon>Agaricales</taxon>
        <taxon>Marasmiineae</taxon>
        <taxon>Mycenaceae</taxon>
        <taxon>Mycena</taxon>
    </lineage>
</organism>